<dbReference type="SUPFAM" id="SSF48452">
    <property type="entry name" value="TPR-like"/>
    <property type="match status" value="1"/>
</dbReference>
<evidence type="ECO:0008006" key="3">
    <source>
        <dbReference type="Google" id="ProtNLM"/>
    </source>
</evidence>
<dbReference type="EMBL" id="BMQW01000001">
    <property type="protein sequence ID" value="GGP75004.1"/>
    <property type="molecule type" value="Genomic_DNA"/>
</dbReference>
<accession>A0ABQ2QDL2</accession>
<name>A0ABQ2QDL2_9GAMM</name>
<dbReference type="Pfam" id="PF20308">
    <property type="entry name" value="TPR-S"/>
    <property type="match status" value="1"/>
</dbReference>
<reference evidence="2" key="1">
    <citation type="journal article" date="2019" name="Int. J. Syst. Evol. Microbiol.">
        <title>The Global Catalogue of Microorganisms (GCM) 10K type strain sequencing project: providing services to taxonomists for standard genome sequencing and annotation.</title>
        <authorList>
            <consortium name="The Broad Institute Genomics Platform"/>
            <consortium name="The Broad Institute Genome Sequencing Center for Infectious Disease"/>
            <person name="Wu L."/>
            <person name="Ma J."/>
        </authorList>
    </citation>
    <scope>NUCLEOTIDE SEQUENCE [LARGE SCALE GENOMIC DNA]</scope>
    <source>
        <strain evidence="2">JCM 32305</strain>
    </source>
</reference>
<protein>
    <recommendedName>
        <fullName evidence="3">Tetratricopeptide repeat protein</fullName>
    </recommendedName>
</protein>
<sequence length="412" mass="46727">MTETADAIQLINLYQPDIVHYSTEHLALQNDLINLQAVYDAGATEAVVFYAGRILEALSAEGVSLFGEQSKTNVFANLEYLNDFHIFDFATLHWAHALRRQANQVRHLLGKVEAQDSDIAVALLDSWLGWYFSKFPLGLCLKQYRTNKQQNNVIHQLVDDISQQMANTQVNEQVLLLHPLVQQSPVFSSILIESLINKDQLDTAGSALHTTLVHHPEDLRLLQLNGLYFSRKGMIDEATEQLSSLYKSLSNDDETIGIYAGVLKKTWQKNPANTEALKRACRMYDKGWQQSKQRNTYLGINAAAINLWQGHTDKARDIALSIVKQFQHKKHIIEQKQRLNNFSFNFWELATIGEALYITGQQELALQHYQSLFAANAHPIGKLRVAAKQLIIHFSYITPSNTLNKLAKAVLY</sequence>
<keyword evidence="2" id="KW-1185">Reference proteome</keyword>
<dbReference type="InterPro" id="IPR046880">
    <property type="entry name" value="TPR-S"/>
</dbReference>
<evidence type="ECO:0000313" key="2">
    <source>
        <dbReference type="Proteomes" id="UP000654004"/>
    </source>
</evidence>
<comment type="caution">
    <text evidence="1">The sequence shown here is derived from an EMBL/GenBank/DDBJ whole genome shotgun (WGS) entry which is preliminary data.</text>
</comment>
<evidence type="ECO:0000313" key="1">
    <source>
        <dbReference type="EMBL" id="GGP75004.1"/>
    </source>
</evidence>
<dbReference type="Gene3D" id="1.25.40.10">
    <property type="entry name" value="Tetratricopeptide repeat domain"/>
    <property type="match status" value="1"/>
</dbReference>
<proteinExistence type="predicted"/>
<dbReference type="RefSeq" id="WP_188952788.1">
    <property type="nucleotide sequence ID" value="NZ_BMQW01000001.1"/>
</dbReference>
<dbReference type="Proteomes" id="UP000654004">
    <property type="component" value="Unassembled WGS sequence"/>
</dbReference>
<gene>
    <name evidence="1" type="ORF">GCM10009410_03670</name>
</gene>
<organism evidence="1 2">
    <name type="scientific">Shewanella ulleungensis</name>
    <dbReference type="NCBI Taxonomy" id="2282699"/>
    <lineage>
        <taxon>Bacteria</taxon>
        <taxon>Pseudomonadati</taxon>
        <taxon>Pseudomonadota</taxon>
        <taxon>Gammaproteobacteria</taxon>
        <taxon>Alteromonadales</taxon>
        <taxon>Shewanellaceae</taxon>
        <taxon>Shewanella</taxon>
    </lineage>
</organism>
<dbReference type="InterPro" id="IPR011990">
    <property type="entry name" value="TPR-like_helical_dom_sf"/>
</dbReference>